<dbReference type="Gene3D" id="1.10.287.100">
    <property type="match status" value="1"/>
</dbReference>
<evidence type="ECO:0000256" key="1">
    <source>
        <dbReference type="ARBA" id="ARBA00023015"/>
    </source>
</evidence>
<dbReference type="Proteomes" id="UP000221011">
    <property type="component" value="Chromosome"/>
</dbReference>
<evidence type="ECO:0000313" key="5">
    <source>
        <dbReference type="EMBL" id="ATL25360.1"/>
    </source>
</evidence>
<evidence type="ECO:0000259" key="4">
    <source>
        <dbReference type="PROSITE" id="PS50995"/>
    </source>
</evidence>
<name>A0A291Q0U7_9ACTN</name>
<keyword evidence="1" id="KW-0805">Transcription regulation</keyword>
<protein>
    <submittedName>
        <fullName evidence="5">Transcriptional regulator, MarR family</fullName>
    </submittedName>
</protein>
<dbReference type="GO" id="GO:0003677">
    <property type="term" value="F:DNA binding"/>
    <property type="evidence" value="ECO:0007669"/>
    <property type="project" value="UniProtKB-KW"/>
</dbReference>
<dbReference type="Pfam" id="PF12802">
    <property type="entry name" value="MarR_2"/>
    <property type="match status" value="1"/>
</dbReference>
<keyword evidence="6" id="KW-1185">Reference proteome</keyword>
<dbReference type="Gene3D" id="1.10.10.10">
    <property type="entry name" value="Winged helix-like DNA-binding domain superfamily/Winged helix DNA-binding domain"/>
    <property type="match status" value="1"/>
</dbReference>
<dbReference type="PROSITE" id="PS50995">
    <property type="entry name" value="HTH_MARR_2"/>
    <property type="match status" value="1"/>
</dbReference>
<dbReference type="PANTHER" id="PTHR39515">
    <property type="entry name" value="CONSERVED PROTEIN"/>
    <property type="match status" value="1"/>
</dbReference>
<dbReference type="KEGG" id="sfk:KY5_0342c"/>
<evidence type="ECO:0000313" key="6">
    <source>
        <dbReference type="Proteomes" id="UP000221011"/>
    </source>
</evidence>
<keyword evidence="2" id="KW-0238">DNA-binding</keyword>
<sequence length="151" mass="16363">MVRSMSAPLGDPGPEQLAADLSGAVRRLVRRFRGVSPDTGLSPSQRSVLARLDGAGPDTTAGLARAELVRPQSMRMTVSALEELGLVARAPDPDDRRQSVVSVTEQGRRTLTEMRAAKRDWLAAALADELDPAERRQLADAVVLLERLVRK</sequence>
<dbReference type="SUPFAM" id="SSF46785">
    <property type="entry name" value="Winged helix' DNA-binding domain"/>
    <property type="match status" value="1"/>
</dbReference>
<dbReference type="GO" id="GO:0003700">
    <property type="term" value="F:DNA-binding transcription factor activity"/>
    <property type="evidence" value="ECO:0007669"/>
    <property type="project" value="InterPro"/>
</dbReference>
<gene>
    <name evidence="5" type="ORF">KY5_0342c</name>
</gene>
<keyword evidence="3" id="KW-0804">Transcription</keyword>
<proteinExistence type="predicted"/>
<dbReference type="EMBL" id="CP022685">
    <property type="protein sequence ID" value="ATL25360.1"/>
    <property type="molecule type" value="Genomic_DNA"/>
</dbReference>
<dbReference type="InterPro" id="IPR023187">
    <property type="entry name" value="Tscrpt_reg_MarR-type_CS"/>
</dbReference>
<dbReference type="InterPro" id="IPR000835">
    <property type="entry name" value="HTH_MarR-typ"/>
</dbReference>
<organism evidence="5 6">
    <name type="scientific">Streptomyces formicae</name>
    <dbReference type="NCBI Taxonomy" id="1616117"/>
    <lineage>
        <taxon>Bacteria</taxon>
        <taxon>Bacillati</taxon>
        <taxon>Actinomycetota</taxon>
        <taxon>Actinomycetes</taxon>
        <taxon>Kitasatosporales</taxon>
        <taxon>Streptomycetaceae</taxon>
        <taxon>Streptomyces</taxon>
    </lineage>
</organism>
<evidence type="ECO:0000256" key="3">
    <source>
        <dbReference type="ARBA" id="ARBA00023163"/>
    </source>
</evidence>
<dbReference type="AlphaFoldDB" id="A0A291Q0U7"/>
<dbReference type="SMART" id="SM00347">
    <property type="entry name" value="HTH_MARR"/>
    <property type="match status" value="1"/>
</dbReference>
<dbReference type="PANTHER" id="PTHR39515:SF2">
    <property type="entry name" value="HTH-TYPE TRANSCRIPTIONAL REGULATOR RV0880"/>
    <property type="match status" value="1"/>
</dbReference>
<dbReference type="InterPro" id="IPR036390">
    <property type="entry name" value="WH_DNA-bd_sf"/>
</dbReference>
<evidence type="ECO:0000256" key="2">
    <source>
        <dbReference type="ARBA" id="ARBA00023125"/>
    </source>
</evidence>
<reference evidence="5 6" key="1">
    <citation type="submission" date="2017-08" db="EMBL/GenBank/DDBJ databases">
        <title>Complete Genome Sequence of Streptomyces formicae KY5, the formicamycin producer.</title>
        <authorList>
            <person name="Holmes N.A."/>
            <person name="Devine R."/>
            <person name="Qin Z."/>
            <person name="Seipke R.F."/>
            <person name="Wilkinson B."/>
            <person name="Hutchings M.I."/>
        </authorList>
    </citation>
    <scope>NUCLEOTIDE SEQUENCE [LARGE SCALE GENOMIC DNA]</scope>
    <source>
        <strain evidence="5 6">KY5</strain>
    </source>
</reference>
<accession>A0A291Q0U7</accession>
<dbReference type="InterPro" id="IPR036388">
    <property type="entry name" value="WH-like_DNA-bd_sf"/>
</dbReference>
<dbReference type="InterPro" id="IPR052526">
    <property type="entry name" value="HTH-type_Bedaq_tolerance"/>
</dbReference>
<feature type="domain" description="HTH marR-type" evidence="4">
    <location>
        <begin position="14"/>
        <end position="150"/>
    </location>
</feature>
<dbReference type="PROSITE" id="PS01117">
    <property type="entry name" value="HTH_MARR_1"/>
    <property type="match status" value="1"/>
</dbReference>